<evidence type="ECO:0000313" key="2">
    <source>
        <dbReference type="Proteomes" id="UP000541610"/>
    </source>
</evidence>
<comment type="caution">
    <text evidence="1">The sequence shown here is derived from an EMBL/GenBank/DDBJ whole genome shotgun (WGS) entry which is preliminary data.</text>
</comment>
<sequence length="329" mass="36216">MLLLPRLRDSALVDSSPSRKVISRESSGAEDDALGLGALKYWRDGDRSLIEFFKTDEGKQSKCGDVHLAVADASQEGQLPDRNDLIQFVKDLRGALPSTGTDAAWAGHFVALVEVHLLFALAPEYGPLGISFDAVFDKAGWSEVFDVVVDTRRHFAAYYPDIPFKVDVRLDYSLDDRQVVDEIMRKADHVSVTTFASHRFDLVDMYRAFLTSTCPHCNDERFRDYKAKVTFVATGDCTAPCGTTMCDDYAFVVPSNIVTAPIQLLASINIARGHVIGQDRFDYFLEANGTLIGLDHFEESRCIYGDDVLAAIGAPLCGATAIKHSQACS</sequence>
<dbReference type="Proteomes" id="UP000541610">
    <property type="component" value="Unassembled WGS sequence"/>
</dbReference>
<gene>
    <name evidence="1" type="ORF">FOZ60_006489</name>
</gene>
<name>A0A7J6NR19_PEROL</name>
<dbReference type="AlphaFoldDB" id="A0A7J6NR19"/>
<accession>A0A7J6NR19</accession>
<organism evidence="1 2">
    <name type="scientific">Perkinsus olseni</name>
    <name type="common">Perkinsus atlanticus</name>
    <dbReference type="NCBI Taxonomy" id="32597"/>
    <lineage>
        <taxon>Eukaryota</taxon>
        <taxon>Sar</taxon>
        <taxon>Alveolata</taxon>
        <taxon>Perkinsozoa</taxon>
        <taxon>Perkinsea</taxon>
        <taxon>Perkinsida</taxon>
        <taxon>Perkinsidae</taxon>
        <taxon>Perkinsus</taxon>
    </lineage>
</organism>
<proteinExistence type="predicted"/>
<dbReference type="OrthoDB" id="10294995at2759"/>
<evidence type="ECO:0000313" key="1">
    <source>
        <dbReference type="EMBL" id="KAF4685501.1"/>
    </source>
</evidence>
<protein>
    <submittedName>
        <fullName evidence="1">Uncharacterized protein</fullName>
    </submittedName>
</protein>
<dbReference type="EMBL" id="JABANP010000260">
    <property type="protein sequence ID" value="KAF4685501.1"/>
    <property type="molecule type" value="Genomic_DNA"/>
</dbReference>
<reference evidence="1 2" key="1">
    <citation type="submission" date="2020-04" db="EMBL/GenBank/DDBJ databases">
        <title>Perkinsus olseni comparative genomics.</title>
        <authorList>
            <person name="Bogema D.R."/>
        </authorList>
    </citation>
    <scope>NUCLEOTIDE SEQUENCE [LARGE SCALE GENOMIC DNA]</scope>
    <source>
        <strain evidence="1">00978-12</strain>
    </source>
</reference>